<dbReference type="Pfam" id="PF02545">
    <property type="entry name" value="Maf"/>
    <property type="match status" value="1"/>
</dbReference>
<organism evidence="3">
    <name type="scientific">freshwater metagenome</name>
    <dbReference type="NCBI Taxonomy" id="449393"/>
    <lineage>
        <taxon>unclassified sequences</taxon>
        <taxon>metagenomes</taxon>
        <taxon>ecological metagenomes</taxon>
    </lineage>
</organism>
<dbReference type="CDD" id="cd00555">
    <property type="entry name" value="Maf"/>
    <property type="match status" value="1"/>
</dbReference>
<dbReference type="PIRSF" id="PIRSF006305">
    <property type="entry name" value="Maf"/>
    <property type="match status" value="1"/>
</dbReference>
<dbReference type="EMBL" id="CAEZZX010000022">
    <property type="protein sequence ID" value="CAB4771737.1"/>
    <property type="molecule type" value="Genomic_DNA"/>
</dbReference>
<reference evidence="3" key="1">
    <citation type="submission" date="2020-05" db="EMBL/GenBank/DDBJ databases">
        <authorList>
            <person name="Chiriac C."/>
            <person name="Salcher M."/>
            <person name="Ghai R."/>
            <person name="Kavagutti S V."/>
        </authorList>
    </citation>
    <scope>NUCLEOTIDE SEQUENCE</scope>
</reference>
<dbReference type="InterPro" id="IPR003697">
    <property type="entry name" value="Maf-like"/>
</dbReference>
<protein>
    <submittedName>
        <fullName evidence="3">Unannotated protein</fullName>
    </submittedName>
</protein>
<evidence type="ECO:0000256" key="1">
    <source>
        <dbReference type="ARBA" id="ARBA00001968"/>
    </source>
</evidence>
<sequence>MKRIVLASASPARSRLLSNAGIPHSTLVSGVNETAHTIALGPDATPIEIALALSQAKAQAVAAQLDPSDERRTYVIGCDSLLQINGQALGKPLDLEDAARRWQFMRGNTGFLHTGHTIIDVQGQMWVHEVASTTIYFGMPDDDEVLAYLATGESLHVAGGFTLDGLSAPFVSRIDGDPSNVIGLSLPLLRTLLRQLGVRWTDLWTQATP</sequence>
<dbReference type="HAMAP" id="MF_00528">
    <property type="entry name" value="Maf"/>
    <property type="match status" value="1"/>
</dbReference>
<dbReference type="NCBIfam" id="TIGR00172">
    <property type="entry name" value="maf"/>
    <property type="match status" value="1"/>
</dbReference>
<dbReference type="GO" id="GO:0047429">
    <property type="term" value="F:nucleoside triphosphate diphosphatase activity"/>
    <property type="evidence" value="ECO:0007669"/>
    <property type="project" value="InterPro"/>
</dbReference>
<accession>A0A6J6VMR4</accession>
<dbReference type="PANTHER" id="PTHR43213:SF5">
    <property type="entry name" value="BIFUNCTIONAL DTTP_UTP PYROPHOSPHATASE_METHYLTRANSFERASE PROTEIN-RELATED"/>
    <property type="match status" value="1"/>
</dbReference>
<gene>
    <name evidence="3" type="ORF">UFOPK2938_00198</name>
</gene>
<dbReference type="SUPFAM" id="SSF52972">
    <property type="entry name" value="ITPase-like"/>
    <property type="match status" value="1"/>
</dbReference>
<keyword evidence="2" id="KW-0378">Hydrolase</keyword>
<dbReference type="InterPro" id="IPR029001">
    <property type="entry name" value="ITPase-like_fam"/>
</dbReference>
<comment type="cofactor">
    <cofactor evidence="1">
        <name>a divalent metal cation</name>
        <dbReference type="ChEBI" id="CHEBI:60240"/>
    </cofactor>
</comment>
<dbReference type="PANTHER" id="PTHR43213">
    <property type="entry name" value="BIFUNCTIONAL DTTP/UTP PYROPHOSPHATASE/METHYLTRANSFERASE PROTEIN-RELATED"/>
    <property type="match status" value="1"/>
</dbReference>
<evidence type="ECO:0000256" key="2">
    <source>
        <dbReference type="ARBA" id="ARBA00022801"/>
    </source>
</evidence>
<proteinExistence type="inferred from homology"/>
<evidence type="ECO:0000313" key="3">
    <source>
        <dbReference type="EMBL" id="CAB4771737.1"/>
    </source>
</evidence>
<name>A0A6J6VMR4_9ZZZZ</name>
<dbReference type="Gene3D" id="3.90.950.10">
    <property type="match status" value="1"/>
</dbReference>
<dbReference type="AlphaFoldDB" id="A0A6J6VMR4"/>